<dbReference type="PANTHER" id="PTHR46494">
    <property type="entry name" value="CORA FAMILY METAL ION TRANSPORTER (EUROFUNG)"/>
    <property type="match status" value="1"/>
</dbReference>
<organism evidence="9 10">
    <name type="scientific">SAR324 cluster bacterium</name>
    <dbReference type="NCBI Taxonomy" id="2024889"/>
    <lineage>
        <taxon>Bacteria</taxon>
        <taxon>Deltaproteobacteria</taxon>
        <taxon>SAR324 cluster</taxon>
    </lineage>
</organism>
<evidence type="ECO:0000313" key="10">
    <source>
        <dbReference type="Proteomes" id="UP000524246"/>
    </source>
</evidence>
<evidence type="ECO:0000256" key="6">
    <source>
        <dbReference type="ARBA" id="ARBA00022989"/>
    </source>
</evidence>
<dbReference type="Gene3D" id="1.20.58.340">
    <property type="entry name" value="Magnesium transport protein CorA, transmembrane region"/>
    <property type="match status" value="2"/>
</dbReference>
<dbReference type="InterPro" id="IPR045861">
    <property type="entry name" value="CorA_cytoplasmic_dom"/>
</dbReference>
<comment type="caution">
    <text evidence="9">The sequence shown here is derived from an EMBL/GenBank/DDBJ whole genome shotgun (WGS) entry which is preliminary data.</text>
</comment>
<dbReference type="Proteomes" id="UP000524246">
    <property type="component" value="Unassembled WGS sequence"/>
</dbReference>
<feature type="transmembrane region" description="Helical" evidence="8">
    <location>
        <begin position="313"/>
        <end position="334"/>
    </location>
</feature>
<evidence type="ECO:0000256" key="5">
    <source>
        <dbReference type="ARBA" id="ARBA00022692"/>
    </source>
</evidence>
<dbReference type="Pfam" id="PF01544">
    <property type="entry name" value="CorA"/>
    <property type="match status" value="1"/>
</dbReference>
<dbReference type="SUPFAM" id="SSF143865">
    <property type="entry name" value="CorA soluble domain-like"/>
    <property type="match status" value="1"/>
</dbReference>
<dbReference type="InterPro" id="IPR002523">
    <property type="entry name" value="MgTranspt_CorA/ZnTranspt_ZntB"/>
</dbReference>
<dbReference type="GO" id="GO:0005886">
    <property type="term" value="C:plasma membrane"/>
    <property type="evidence" value="ECO:0007669"/>
    <property type="project" value="UniProtKB-SubCell"/>
</dbReference>
<dbReference type="EMBL" id="JAAZON010000549">
    <property type="protein sequence ID" value="NMC63896.1"/>
    <property type="molecule type" value="Genomic_DNA"/>
</dbReference>
<accession>A0A7X9FU26</accession>
<keyword evidence="3" id="KW-0813">Transport</keyword>
<feature type="transmembrane region" description="Helical" evidence="8">
    <location>
        <begin position="281"/>
        <end position="301"/>
    </location>
</feature>
<dbReference type="GO" id="GO:0000287">
    <property type="term" value="F:magnesium ion binding"/>
    <property type="evidence" value="ECO:0007669"/>
    <property type="project" value="TreeGrafter"/>
</dbReference>
<dbReference type="PANTHER" id="PTHR46494:SF1">
    <property type="entry name" value="CORA FAMILY METAL ION TRANSPORTER (EUROFUNG)"/>
    <property type="match status" value="1"/>
</dbReference>
<evidence type="ECO:0000256" key="4">
    <source>
        <dbReference type="ARBA" id="ARBA00022475"/>
    </source>
</evidence>
<sequence length="342" mass="39533">MTQSEIAIPIKHFFEVGSGANLKPIATIEEALALYHSGRSIWIDFSKVTRADLEAIAPSFGLHPLAIEDCFDEEQIPKIEDYATNTFLLFNTYKYEDTELQIGEVDIFVGDRFVVSIGFTNPTNTQCFERLEKAFALYSNNLEGKADVLLHIILDYVVDEKVAAIEALQDEMDRSEVGVLDEPSTFSHEMLMKLRRHLMNLRKSLFHEREILVKICRRDSPFISDKAIYHFRDIYDHLAKFYETTEMCRERISNLMEIYFSIQNNKMTMAANKTNQVMRRLTLITTIFMPLTLLAGIGGMSEYTMMTGVENWRMSYLVLFIVMIMVGVVNFWILKVFESKDL</sequence>
<dbReference type="SUPFAM" id="SSF144083">
    <property type="entry name" value="Magnesium transport protein CorA, transmembrane region"/>
    <property type="match status" value="1"/>
</dbReference>
<keyword evidence="6 8" id="KW-1133">Transmembrane helix</keyword>
<keyword evidence="7 8" id="KW-0472">Membrane</keyword>
<dbReference type="GO" id="GO:0050897">
    <property type="term" value="F:cobalt ion binding"/>
    <property type="evidence" value="ECO:0007669"/>
    <property type="project" value="TreeGrafter"/>
</dbReference>
<dbReference type="AlphaFoldDB" id="A0A7X9FU26"/>
<dbReference type="GO" id="GO:0015095">
    <property type="term" value="F:magnesium ion transmembrane transporter activity"/>
    <property type="evidence" value="ECO:0007669"/>
    <property type="project" value="TreeGrafter"/>
</dbReference>
<evidence type="ECO:0000256" key="3">
    <source>
        <dbReference type="ARBA" id="ARBA00022448"/>
    </source>
</evidence>
<reference evidence="9 10" key="1">
    <citation type="journal article" date="2020" name="Biotechnol. Biofuels">
        <title>New insights from the biogas microbiome by comprehensive genome-resolved metagenomics of nearly 1600 species originating from multiple anaerobic digesters.</title>
        <authorList>
            <person name="Campanaro S."/>
            <person name="Treu L."/>
            <person name="Rodriguez-R L.M."/>
            <person name="Kovalovszki A."/>
            <person name="Ziels R.M."/>
            <person name="Maus I."/>
            <person name="Zhu X."/>
            <person name="Kougias P.G."/>
            <person name="Basile A."/>
            <person name="Luo G."/>
            <person name="Schluter A."/>
            <person name="Konstantinidis K.T."/>
            <person name="Angelidaki I."/>
        </authorList>
    </citation>
    <scope>NUCLEOTIDE SEQUENCE [LARGE SCALE GENOMIC DNA]</scope>
    <source>
        <strain evidence="9">AS27yjCOA_65</strain>
    </source>
</reference>
<evidence type="ECO:0000256" key="1">
    <source>
        <dbReference type="ARBA" id="ARBA00004651"/>
    </source>
</evidence>
<proteinExistence type="inferred from homology"/>
<gene>
    <name evidence="9" type="ORF">GYA55_12100</name>
</gene>
<evidence type="ECO:0000256" key="2">
    <source>
        <dbReference type="ARBA" id="ARBA00009765"/>
    </source>
</evidence>
<dbReference type="Gene3D" id="3.30.460.20">
    <property type="entry name" value="CorA soluble domain-like"/>
    <property type="match status" value="1"/>
</dbReference>
<evidence type="ECO:0000313" key="9">
    <source>
        <dbReference type="EMBL" id="NMC63896.1"/>
    </source>
</evidence>
<dbReference type="InterPro" id="IPR045863">
    <property type="entry name" value="CorA_TM1_TM2"/>
</dbReference>
<evidence type="ECO:0000256" key="8">
    <source>
        <dbReference type="SAM" id="Phobius"/>
    </source>
</evidence>
<protein>
    <submittedName>
        <fullName evidence="9">Magnesium transporter CorA family protein</fullName>
    </submittedName>
</protein>
<dbReference type="GO" id="GO:0015087">
    <property type="term" value="F:cobalt ion transmembrane transporter activity"/>
    <property type="evidence" value="ECO:0007669"/>
    <property type="project" value="TreeGrafter"/>
</dbReference>
<evidence type="ECO:0000256" key="7">
    <source>
        <dbReference type="ARBA" id="ARBA00023136"/>
    </source>
</evidence>
<dbReference type="CDD" id="cd12822">
    <property type="entry name" value="TmCorA-like"/>
    <property type="match status" value="1"/>
</dbReference>
<comment type="subcellular location">
    <subcellularLocation>
        <location evidence="1">Cell membrane</location>
        <topology evidence="1">Multi-pass membrane protein</topology>
    </subcellularLocation>
</comment>
<name>A0A7X9FU26_9DELT</name>
<keyword evidence="4" id="KW-1003">Cell membrane</keyword>
<comment type="similarity">
    <text evidence="2">Belongs to the CorA metal ion transporter (MIT) (TC 1.A.35) family.</text>
</comment>
<keyword evidence="5 8" id="KW-0812">Transmembrane</keyword>